<dbReference type="Pfam" id="PF00072">
    <property type="entry name" value="Response_reg"/>
    <property type="match status" value="1"/>
</dbReference>
<evidence type="ECO:0000256" key="4">
    <source>
        <dbReference type="ARBA" id="ARBA00022475"/>
    </source>
</evidence>
<dbReference type="Gene3D" id="1.10.287.130">
    <property type="match status" value="1"/>
</dbReference>
<dbReference type="RefSeq" id="WP_189043888.1">
    <property type="nucleotide sequence ID" value="NZ_BMJQ01000003.1"/>
</dbReference>
<dbReference type="InterPro" id="IPR001789">
    <property type="entry name" value="Sig_transdc_resp-reg_receiver"/>
</dbReference>
<evidence type="ECO:0000256" key="12">
    <source>
        <dbReference type="ARBA" id="ARBA00023012"/>
    </source>
</evidence>
<feature type="domain" description="Response regulatory" evidence="19">
    <location>
        <begin position="833"/>
        <end position="950"/>
    </location>
</feature>
<evidence type="ECO:0000256" key="8">
    <source>
        <dbReference type="ARBA" id="ARBA00022741"/>
    </source>
</evidence>
<evidence type="ECO:0000256" key="6">
    <source>
        <dbReference type="ARBA" id="ARBA00022679"/>
    </source>
</evidence>
<dbReference type="FunFam" id="1.10.287.130:FF:000002">
    <property type="entry name" value="Two-component osmosensing histidine kinase"/>
    <property type="match status" value="1"/>
</dbReference>
<dbReference type="GO" id="GO:0005886">
    <property type="term" value="C:plasma membrane"/>
    <property type="evidence" value="ECO:0007669"/>
    <property type="project" value="UniProtKB-SubCell"/>
</dbReference>
<dbReference type="AlphaFoldDB" id="A0A8J3E3U7"/>
<dbReference type="SMART" id="SM00388">
    <property type="entry name" value="HisKA"/>
    <property type="match status" value="1"/>
</dbReference>
<dbReference type="SMART" id="SM00448">
    <property type="entry name" value="REC"/>
    <property type="match status" value="1"/>
</dbReference>
<comment type="catalytic activity">
    <reaction evidence="1">
        <text>ATP + protein L-histidine = ADP + protein N-phospho-L-histidine.</text>
        <dbReference type="EC" id="2.7.13.3"/>
    </reaction>
</comment>
<dbReference type="CDD" id="cd17546">
    <property type="entry name" value="REC_hyHK_CKI1_RcsC-like"/>
    <property type="match status" value="1"/>
</dbReference>
<organism evidence="20 21">
    <name type="scientific">Aliidongia dinghuensis</name>
    <dbReference type="NCBI Taxonomy" id="1867774"/>
    <lineage>
        <taxon>Bacteria</taxon>
        <taxon>Pseudomonadati</taxon>
        <taxon>Pseudomonadota</taxon>
        <taxon>Alphaproteobacteria</taxon>
        <taxon>Rhodospirillales</taxon>
        <taxon>Dongiaceae</taxon>
        <taxon>Aliidongia</taxon>
    </lineage>
</organism>
<evidence type="ECO:0000256" key="1">
    <source>
        <dbReference type="ARBA" id="ARBA00000085"/>
    </source>
</evidence>
<dbReference type="SUPFAM" id="SSF47384">
    <property type="entry name" value="Homodimeric domain of signal transducing histidine kinase"/>
    <property type="match status" value="1"/>
</dbReference>
<evidence type="ECO:0000256" key="14">
    <source>
        <dbReference type="ARBA" id="ARBA00064003"/>
    </source>
</evidence>
<dbReference type="Gene3D" id="3.30.565.10">
    <property type="entry name" value="Histidine kinase-like ATPase, C-terminal domain"/>
    <property type="match status" value="1"/>
</dbReference>
<name>A0A8J3E3U7_9PROT</name>
<dbReference type="PROSITE" id="PS50109">
    <property type="entry name" value="HIS_KIN"/>
    <property type="match status" value="1"/>
</dbReference>
<evidence type="ECO:0000256" key="3">
    <source>
        <dbReference type="ARBA" id="ARBA00012438"/>
    </source>
</evidence>
<dbReference type="Pfam" id="PF00512">
    <property type="entry name" value="HisKA"/>
    <property type="match status" value="1"/>
</dbReference>
<evidence type="ECO:0000256" key="11">
    <source>
        <dbReference type="ARBA" id="ARBA00022989"/>
    </source>
</evidence>
<comment type="caution">
    <text evidence="20">The sequence shown here is derived from an EMBL/GenBank/DDBJ whole genome shotgun (WGS) entry which is preliminary data.</text>
</comment>
<evidence type="ECO:0000256" key="2">
    <source>
        <dbReference type="ARBA" id="ARBA00004651"/>
    </source>
</evidence>
<evidence type="ECO:0000259" key="19">
    <source>
        <dbReference type="PROSITE" id="PS50110"/>
    </source>
</evidence>
<dbReference type="Gene3D" id="3.30.450.20">
    <property type="entry name" value="PAS domain"/>
    <property type="match status" value="4"/>
</dbReference>
<evidence type="ECO:0000256" key="9">
    <source>
        <dbReference type="ARBA" id="ARBA00022777"/>
    </source>
</evidence>
<evidence type="ECO:0000259" key="18">
    <source>
        <dbReference type="PROSITE" id="PS50109"/>
    </source>
</evidence>
<keyword evidence="11 17" id="KW-1133">Transmembrane helix</keyword>
<dbReference type="PANTHER" id="PTHR45339">
    <property type="entry name" value="HYBRID SIGNAL TRANSDUCTION HISTIDINE KINASE J"/>
    <property type="match status" value="1"/>
</dbReference>
<dbReference type="SMART" id="SM00387">
    <property type="entry name" value="HATPase_c"/>
    <property type="match status" value="1"/>
</dbReference>
<feature type="domain" description="Histidine kinase" evidence="18">
    <location>
        <begin position="586"/>
        <end position="807"/>
    </location>
</feature>
<dbReference type="NCBIfam" id="TIGR00229">
    <property type="entry name" value="sensory_box"/>
    <property type="match status" value="1"/>
</dbReference>
<keyword evidence="10" id="KW-0067">ATP-binding</keyword>
<evidence type="ECO:0000313" key="21">
    <source>
        <dbReference type="Proteomes" id="UP000646365"/>
    </source>
</evidence>
<dbReference type="FunFam" id="3.30.565.10:FF:000010">
    <property type="entry name" value="Sensor histidine kinase RcsC"/>
    <property type="match status" value="1"/>
</dbReference>
<dbReference type="Pfam" id="PF02743">
    <property type="entry name" value="dCache_1"/>
    <property type="match status" value="1"/>
</dbReference>
<dbReference type="PRINTS" id="PR00344">
    <property type="entry name" value="BCTRLSENSOR"/>
</dbReference>
<reference evidence="20" key="2">
    <citation type="submission" date="2020-09" db="EMBL/GenBank/DDBJ databases">
        <authorList>
            <person name="Sun Q."/>
            <person name="Zhou Y."/>
        </authorList>
    </citation>
    <scope>NUCLEOTIDE SEQUENCE</scope>
    <source>
        <strain evidence="20">CGMCC 1.15725</strain>
    </source>
</reference>
<proteinExistence type="predicted"/>
<keyword evidence="13 17" id="KW-0472">Membrane</keyword>
<dbReference type="InterPro" id="IPR036097">
    <property type="entry name" value="HisK_dim/P_sf"/>
</dbReference>
<dbReference type="CDD" id="cd00082">
    <property type="entry name" value="HisKA"/>
    <property type="match status" value="1"/>
</dbReference>
<evidence type="ECO:0000256" key="17">
    <source>
        <dbReference type="SAM" id="Phobius"/>
    </source>
</evidence>
<dbReference type="InterPro" id="IPR000014">
    <property type="entry name" value="PAS"/>
</dbReference>
<keyword evidence="9" id="KW-0418">Kinase</keyword>
<dbReference type="InterPro" id="IPR003661">
    <property type="entry name" value="HisK_dim/P_dom"/>
</dbReference>
<dbReference type="InterPro" id="IPR004358">
    <property type="entry name" value="Sig_transdc_His_kin-like_C"/>
</dbReference>
<dbReference type="CDD" id="cd16922">
    <property type="entry name" value="HATPase_EvgS-ArcB-TorS-like"/>
    <property type="match status" value="1"/>
</dbReference>
<dbReference type="SUPFAM" id="SSF55785">
    <property type="entry name" value="PYP-like sensor domain (PAS domain)"/>
    <property type="match status" value="2"/>
</dbReference>
<dbReference type="Proteomes" id="UP000646365">
    <property type="component" value="Unassembled WGS sequence"/>
</dbReference>
<evidence type="ECO:0000256" key="7">
    <source>
        <dbReference type="ARBA" id="ARBA00022692"/>
    </source>
</evidence>
<dbReference type="CDD" id="cd12915">
    <property type="entry name" value="PDC2_DGC_like"/>
    <property type="match status" value="1"/>
</dbReference>
<dbReference type="InterPro" id="IPR011006">
    <property type="entry name" value="CheY-like_superfamily"/>
</dbReference>
<dbReference type="Gene3D" id="3.40.50.2300">
    <property type="match status" value="1"/>
</dbReference>
<dbReference type="GO" id="GO:0000155">
    <property type="term" value="F:phosphorelay sensor kinase activity"/>
    <property type="evidence" value="ECO:0007669"/>
    <property type="project" value="InterPro"/>
</dbReference>
<evidence type="ECO:0000256" key="13">
    <source>
        <dbReference type="ARBA" id="ARBA00023136"/>
    </source>
</evidence>
<feature type="transmembrane region" description="Helical" evidence="17">
    <location>
        <begin position="20"/>
        <end position="40"/>
    </location>
</feature>
<keyword evidence="7 17" id="KW-0812">Transmembrane</keyword>
<gene>
    <name evidence="20" type="ORF">GCM10011611_13510</name>
</gene>
<evidence type="ECO:0000256" key="16">
    <source>
        <dbReference type="PROSITE-ProRule" id="PRU00169"/>
    </source>
</evidence>
<keyword evidence="5 16" id="KW-0597">Phosphoprotein</keyword>
<dbReference type="PROSITE" id="PS50110">
    <property type="entry name" value="RESPONSE_REGULATORY"/>
    <property type="match status" value="1"/>
</dbReference>
<dbReference type="CDD" id="cd12914">
    <property type="entry name" value="PDC1_DGC_like"/>
    <property type="match status" value="1"/>
</dbReference>
<keyword evidence="4" id="KW-1003">Cell membrane</keyword>
<evidence type="ECO:0000256" key="5">
    <source>
        <dbReference type="ARBA" id="ARBA00022553"/>
    </source>
</evidence>
<sequence length="954" mass="103903">MPIGPFNRSPADRLKRNERLTILGGIVLAGLLWIGIVFLIEDATRSIRSDAERDARNISTAVAEQTDRAVDSVDQMLRTLAYLVERDGSRFHMAEMVNRGLLVNELVLQVSYTDAAGTMVQSSIGAAPTVNVADREHFRVHADRKVTGLFISRPVFGRASGKWSIQMTRRIDKPDGSFGGIAVASVDPDYFKRFYSDLSLGKDGMVMLVGEDGGVRARSVATDLATADISGTPLLHFAEEASGRAAVLESVLDHVRRIYVATRVPRGPLLSIVGLSEDEVMGAIEAQRAIYLGAGVFGSVMIFGFTLALRFLLRRQAAAEQRLRQAIDAMADGLILYDSQDRVVLWNECYLQVFPHLKPLLRSGIRFQELAQRASHNLRGVETPEARERWIRWRLDQMRSAPQRLQQDLPDGRTIDTAERPTADGGVVSVSRDITPLKESARRLAESETRFRDFAEVASDWFWETDDIYRFTYVSDRAEALGISTGNLSTLDRLGLEDDSRQAEERRIRLAAGEAFHDWHVTVTRAGATYNLSLSGKPFKSPSGAFMGYRGCARDISVQIAAANALERARRAAEAANRSKSEFLANMSHEIRTPMNGVIGMTAILLETRLDTHQLRYTKAIAQSAEALLAIINDILDYSKLEAGAVALEGIPFATEALVDQVLSLMANGARAKGLELTVDYPTGPVGALVGDPTRIRQILLNLVSNAIKFSDQGTISIIVSTTPAKDGKRMLTLQVRDEGIGIPGEMQERLFDRFTQGDASTSRKYGGSGLGLAISKQLADLMGGELGVSSTPGGGSTFWLRLTLSTADERGLVGAGSDLTDDQAPPILRSLSVLVAEDNNINQMVIGGILAGGGHRVRFVETGAAAVEAVRTDSFDLVLMDISMPEMDGATATRLIRALPDGKARIPIVALSAHAMSGDRERYLAEGMDDYVTKPVDPPTLFRAMARVTGALD</sequence>
<dbReference type="Pfam" id="PF12860">
    <property type="entry name" value="PAS_7"/>
    <property type="match status" value="1"/>
</dbReference>
<dbReference type="EC" id="2.7.13.3" evidence="3"/>
<keyword evidence="21" id="KW-1185">Reference proteome</keyword>
<dbReference type="InterPro" id="IPR005467">
    <property type="entry name" value="His_kinase_dom"/>
</dbReference>
<dbReference type="InterPro" id="IPR036890">
    <property type="entry name" value="HATPase_C_sf"/>
</dbReference>
<evidence type="ECO:0000256" key="15">
    <source>
        <dbReference type="ARBA" id="ARBA00068150"/>
    </source>
</evidence>
<comment type="subcellular location">
    <subcellularLocation>
        <location evidence="2">Cell membrane</location>
        <topology evidence="2">Multi-pass membrane protein</topology>
    </subcellularLocation>
</comment>
<keyword evidence="12" id="KW-0902">Two-component regulatory system</keyword>
<keyword evidence="6" id="KW-0808">Transferase</keyword>
<reference evidence="20" key="1">
    <citation type="journal article" date="2014" name="Int. J. Syst. Evol. Microbiol.">
        <title>Complete genome sequence of Corynebacterium casei LMG S-19264T (=DSM 44701T), isolated from a smear-ripened cheese.</title>
        <authorList>
            <consortium name="US DOE Joint Genome Institute (JGI-PGF)"/>
            <person name="Walter F."/>
            <person name="Albersmeier A."/>
            <person name="Kalinowski J."/>
            <person name="Ruckert C."/>
        </authorList>
    </citation>
    <scope>NUCLEOTIDE SEQUENCE</scope>
    <source>
        <strain evidence="20">CGMCC 1.15725</strain>
    </source>
</reference>
<dbReference type="InterPro" id="IPR003594">
    <property type="entry name" value="HATPase_dom"/>
</dbReference>
<dbReference type="PANTHER" id="PTHR45339:SF6">
    <property type="entry name" value="SENSORY HISTIDINE PROTEIN KINASE"/>
    <property type="match status" value="1"/>
</dbReference>
<dbReference type="InterPro" id="IPR035965">
    <property type="entry name" value="PAS-like_dom_sf"/>
</dbReference>
<dbReference type="SUPFAM" id="SSF52172">
    <property type="entry name" value="CheY-like"/>
    <property type="match status" value="1"/>
</dbReference>
<dbReference type="GO" id="GO:0005524">
    <property type="term" value="F:ATP binding"/>
    <property type="evidence" value="ECO:0007669"/>
    <property type="project" value="UniProtKB-KW"/>
</dbReference>
<protein>
    <recommendedName>
        <fullName evidence="15">Sensory/regulatory protein RpfC</fullName>
        <ecNumber evidence="3">2.7.13.3</ecNumber>
    </recommendedName>
</protein>
<evidence type="ECO:0000256" key="10">
    <source>
        <dbReference type="ARBA" id="ARBA00022840"/>
    </source>
</evidence>
<keyword evidence="8" id="KW-0547">Nucleotide-binding</keyword>
<dbReference type="Pfam" id="PF02518">
    <property type="entry name" value="HATPase_c"/>
    <property type="match status" value="1"/>
</dbReference>
<comment type="subunit">
    <text evidence="14">At low DSF concentrations, interacts with RpfF.</text>
</comment>
<dbReference type="InterPro" id="IPR033479">
    <property type="entry name" value="dCache_1"/>
</dbReference>
<feature type="modified residue" description="4-aspartylphosphate" evidence="16">
    <location>
        <position position="882"/>
    </location>
</feature>
<feature type="transmembrane region" description="Helical" evidence="17">
    <location>
        <begin position="289"/>
        <end position="313"/>
    </location>
</feature>
<accession>A0A8J3E3U7</accession>
<evidence type="ECO:0000313" key="20">
    <source>
        <dbReference type="EMBL" id="GGF09297.1"/>
    </source>
</evidence>
<dbReference type="EMBL" id="BMJQ01000003">
    <property type="protein sequence ID" value="GGF09297.1"/>
    <property type="molecule type" value="Genomic_DNA"/>
</dbReference>
<dbReference type="SUPFAM" id="SSF55874">
    <property type="entry name" value="ATPase domain of HSP90 chaperone/DNA topoisomerase II/histidine kinase"/>
    <property type="match status" value="1"/>
</dbReference>